<protein>
    <submittedName>
        <fullName evidence="1">Uncharacterized protein</fullName>
    </submittedName>
</protein>
<sequence>MAAVAAGVLPRIVRTGRHWVDYLEGKRAESWSSDAGAR</sequence>
<evidence type="ECO:0000313" key="2">
    <source>
        <dbReference type="Proteomes" id="UP000009235"/>
    </source>
</evidence>
<organism evidence="1 2">
    <name type="scientific">Hoyosella subflava (strain DSM 45089 / JCM 17490 / NBRC 109087 / DQS3-9A1)</name>
    <name type="common">Amycolicicoccus subflavus</name>
    <dbReference type="NCBI Taxonomy" id="443218"/>
    <lineage>
        <taxon>Bacteria</taxon>
        <taxon>Bacillati</taxon>
        <taxon>Actinomycetota</taxon>
        <taxon>Actinomycetes</taxon>
        <taxon>Mycobacteriales</taxon>
        <taxon>Hoyosellaceae</taxon>
        <taxon>Hoyosella</taxon>
    </lineage>
</organism>
<gene>
    <name evidence="1" type="ordered locus">AS9A_2435</name>
</gene>
<accession>F6EET2</accession>
<dbReference type="STRING" id="443218.AS9A_2435"/>
<keyword evidence="2" id="KW-1185">Reference proteome</keyword>
<dbReference type="AlphaFoldDB" id="F6EET2"/>
<dbReference type="HOGENOM" id="CLU_3323722_0_0_11"/>
<dbReference type="EMBL" id="CP002786">
    <property type="protein sequence ID" value="AEF40882.1"/>
    <property type="molecule type" value="Genomic_DNA"/>
</dbReference>
<proteinExistence type="predicted"/>
<name>F6EET2_HOYSD</name>
<dbReference type="KEGG" id="asd:AS9A_2435"/>
<evidence type="ECO:0000313" key="1">
    <source>
        <dbReference type="EMBL" id="AEF40882.1"/>
    </source>
</evidence>
<reference evidence="1 2" key="1">
    <citation type="journal article" date="2011" name="J. Bacteriol.">
        <title>Complete genome sequence of Amycolicicoccus subflavus DQS3-9A1T, an actinomycete isolated from crude oil-polluted soil.</title>
        <authorList>
            <person name="Cai M."/>
            <person name="Chen W.M."/>
            <person name="Nie Y."/>
            <person name="Chi C.Q."/>
            <person name="Wang Y.N."/>
            <person name="Tang Y.Q."/>
            <person name="Li G.Y."/>
            <person name="Wu X.L."/>
        </authorList>
    </citation>
    <scope>NUCLEOTIDE SEQUENCE [LARGE SCALE GENOMIC DNA]</scope>
    <source>
        <strain evidence="2">DSM 45089 / DQS3-9A1</strain>
    </source>
</reference>
<dbReference type="Proteomes" id="UP000009235">
    <property type="component" value="Chromosome"/>
</dbReference>